<evidence type="ECO:0000313" key="3">
    <source>
        <dbReference type="Proteomes" id="UP001579974"/>
    </source>
</evidence>
<comment type="caution">
    <text evidence="2">The sequence shown here is derived from an EMBL/GenBank/DDBJ whole genome shotgun (WGS) entry which is preliminary data.</text>
</comment>
<dbReference type="Pfam" id="PF01609">
    <property type="entry name" value="DDE_Tnp_1"/>
    <property type="match status" value="1"/>
</dbReference>
<accession>A0ABV5AP05</accession>
<keyword evidence="3" id="KW-1185">Reference proteome</keyword>
<dbReference type="EMBL" id="JBDXSU010000066">
    <property type="protein sequence ID" value="MFB5193275.1"/>
    <property type="molecule type" value="Genomic_DNA"/>
</dbReference>
<gene>
    <name evidence="2" type="ORF">KKP3000_003916</name>
</gene>
<dbReference type="RefSeq" id="WP_275473402.1">
    <property type="nucleotide sequence ID" value="NZ_CP162940.1"/>
</dbReference>
<reference evidence="2 3" key="1">
    <citation type="journal article" date="2024" name="Int. J. Mol. Sci.">
        <title>Exploration of Alicyclobacillus spp. Genome in Search of Antibiotic Resistance.</title>
        <authorList>
            <person name="Bucka-Kolendo J."/>
            <person name="Kiousi D.E."/>
            <person name="Dekowska A."/>
            <person name="Mikolajczuk-Szczyrba A."/>
            <person name="Karadedos D.M."/>
            <person name="Michael P."/>
            <person name="Galanis A."/>
            <person name="Sokolowska B."/>
        </authorList>
    </citation>
    <scope>NUCLEOTIDE SEQUENCE [LARGE SCALE GENOMIC DNA]</scope>
    <source>
        <strain evidence="2 3">KKP 3000</strain>
    </source>
</reference>
<evidence type="ECO:0000259" key="1">
    <source>
        <dbReference type="Pfam" id="PF01609"/>
    </source>
</evidence>
<protein>
    <submittedName>
        <fullName evidence="2">Transposase</fullName>
    </submittedName>
</protein>
<dbReference type="Proteomes" id="UP001579974">
    <property type="component" value="Unassembled WGS sequence"/>
</dbReference>
<evidence type="ECO:0000313" key="2">
    <source>
        <dbReference type="EMBL" id="MFB5193275.1"/>
    </source>
</evidence>
<organism evidence="2 3">
    <name type="scientific">Alicyclobacillus fastidiosus</name>
    <dbReference type="NCBI Taxonomy" id="392011"/>
    <lineage>
        <taxon>Bacteria</taxon>
        <taxon>Bacillati</taxon>
        <taxon>Bacillota</taxon>
        <taxon>Bacilli</taxon>
        <taxon>Bacillales</taxon>
        <taxon>Alicyclobacillaceae</taxon>
        <taxon>Alicyclobacillus</taxon>
    </lineage>
</organism>
<feature type="domain" description="Transposase IS4-like" evidence="1">
    <location>
        <begin position="246"/>
        <end position="471"/>
    </location>
</feature>
<dbReference type="InterPro" id="IPR002559">
    <property type="entry name" value="Transposase_11"/>
</dbReference>
<proteinExistence type="predicted"/>
<sequence>MLPMVRSHQQYQLFVEQQLRTHYGNGSLLFVAKDWSLVKKFWITDLSDTFQLLEGAFSCRGPKSIDPADLLRSYLLMLQVREPSITEWVNQLRRCPLYAILSGFEYGQTPGVGTFYSFFKRLWSHTSVNLSPKLRLNRKKLKGGKKGEKAPTKAYSKIANLMAQLQKRSANKPQPFDRLLGLFQQQFLTVSANLGLLGNTNALSIAGDGTPLQTATQVRNRRLCNCRELGTELCRCYRIYSQPDCDMGWDSYRNRYFFGYHLYTFVAADSFYDLPLYPRLQRASRHDSTSWVVSAREFAVRFRDYTWDKALLDAAHDALPIYEYLHARNVKPFIDWNPRSTGNKGVKKDDITFSPTGVPFCKKGLEMKDRGYDYTRGRRKYYCPLVVKGVVTCDTPCSDSPYGRCVHTYTKHNPRLFPPVARNSDEWNEVYKRRTTCERSNKRAKEDFLLEAAKHRSTMMWTVRIYGIAMCQHMDAWFQESTLDLSSLLLSA</sequence>
<name>A0ABV5AP05_9BACL</name>